<evidence type="ECO:0000256" key="6">
    <source>
        <dbReference type="ARBA" id="ARBA00022967"/>
    </source>
</evidence>
<dbReference type="GO" id="GO:0015662">
    <property type="term" value="F:P-type ion transporter activity"/>
    <property type="evidence" value="ECO:0007669"/>
    <property type="project" value="TreeGrafter"/>
</dbReference>
<dbReference type="GO" id="GO:0005789">
    <property type="term" value="C:endoplasmic reticulum membrane"/>
    <property type="evidence" value="ECO:0007669"/>
    <property type="project" value="TreeGrafter"/>
</dbReference>
<keyword evidence="4" id="KW-0067">ATP-binding</keyword>
<organism evidence="7">
    <name type="scientific">Aphrocallistes vastus</name>
    <name type="common">Cloud glass sponge</name>
    <name type="synonym">Aphrocallistes whiteavesianus</name>
    <dbReference type="NCBI Taxonomy" id="83887"/>
    <lineage>
        <taxon>Eukaryota</taxon>
        <taxon>Metazoa</taxon>
        <taxon>Porifera</taxon>
        <taxon>Hexactinellida</taxon>
        <taxon>Hexasterophora</taxon>
        <taxon>Sceptrulophora</taxon>
        <taxon>Aphrocallistidae</taxon>
        <taxon>Aphrocallistes</taxon>
    </lineage>
</organism>
<name>Q2N0Z3_APHVA</name>
<sequence>TLTSSSINFLGVTGSQGVFSSELGPIASASPDAQMVVGFCQSLVCLKGGDMVGDPLEMAAFRAAGWTLGKENKPQPPKSLRASGGCQVARKLHFNSTVKRMSVICVNQKGRALVLTKGAPEAVRGLLAEVPGEFDRVHQELVCLGARVLALAYRELPSSLRMFSSLPREEVESELRFCGFICFSSSVKPDSRSSLLALARSSHRLMMITGDNPYTACYVANQLRMSKVDRTLILSRRGEKWLWVSPDMSASLSADTLRELEELGGKFNLCVTGEGMAHCSSVFGSDQWVRNVRIFARMSPKHKEQVITALNRSCYT</sequence>
<keyword evidence="2" id="KW-0479">Metal-binding</keyword>
<evidence type="ECO:0000256" key="2">
    <source>
        <dbReference type="ARBA" id="ARBA00022723"/>
    </source>
</evidence>
<dbReference type="Gene3D" id="3.40.50.1000">
    <property type="entry name" value="HAD superfamily/HAD-like"/>
    <property type="match status" value="1"/>
</dbReference>
<keyword evidence="5" id="KW-0460">Magnesium</keyword>
<dbReference type="AlphaFoldDB" id="Q2N0Z3"/>
<dbReference type="InterPro" id="IPR036412">
    <property type="entry name" value="HAD-like_sf"/>
</dbReference>
<proteinExistence type="evidence at transcript level"/>
<keyword evidence="6" id="KW-1278">Translocase</keyword>
<evidence type="ECO:0000313" key="7">
    <source>
        <dbReference type="EMBL" id="ABB29712.1"/>
    </source>
</evidence>
<dbReference type="Gene3D" id="3.40.1110.10">
    <property type="entry name" value="Calcium-transporting ATPase, cytoplasmic domain N"/>
    <property type="match status" value="1"/>
</dbReference>
<dbReference type="GO" id="GO:0019829">
    <property type="term" value="F:ATPase-coupled monoatomic cation transmembrane transporter activity"/>
    <property type="evidence" value="ECO:0007669"/>
    <property type="project" value="TreeGrafter"/>
</dbReference>
<evidence type="ECO:0000256" key="3">
    <source>
        <dbReference type="ARBA" id="ARBA00022741"/>
    </source>
</evidence>
<dbReference type="PANTHER" id="PTHR45630:SF7">
    <property type="entry name" value="ENDOPLASMIC RETICULUM TRANSMEMBRANE HELIX TRANSLOCASE"/>
    <property type="match status" value="1"/>
</dbReference>
<feature type="non-terminal residue" evidence="7">
    <location>
        <position position="316"/>
    </location>
</feature>
<evidence type="ECO:0000256" key="5">
    <source>
        <dbReference type="ARBA" id="ARBA00022842"/>
    </source>
</evidence>
<keyword evidence="3" id="KW-0547">Nucleotide-binding</keyword>
<evidence type="ECO:0000256" key="1">
    <source>
        <dbReference type="ARBA" id="ARBA00004141"/>
    </source>
</evidence>
<dbReference type="InterPro" id="IPR006544">
    <property type="entry name" value="P-type_TPase_V"/>
</dbReference>
<dbReference type="SUPFAM" id="SSF81660">
    <property type="entry name" value="Metal cation-transporting ATPase, ATP-binding domain N"/>
    <property type="match status" value="1"/>
</dbReference>
<dbReference type="Pfam" id="PF13246">
    <property type="entry name" value="Cation_ATPase"/>
    <property type="match status" value="1"/>
</dbReference>
<dbReference type="SUPFAM" id="SSF56784">
    <property type="entry name" value="HAD-like"/>
    <property type="match status" value="1"/>
</dbReference>
<dbReference type="PANTHER" id="PTHR45630">
    <property type="entry name" value="CATION-TRANSPORTING ATPASE-RELATED"/>
    <property type="match status" value="1"/>
</dbReference>
<evidence type="ECO:0000256" key="4">
    <source>
        <dbReference type="ARBA" id="ARBA00022840"/>
    </source>
</evidence>
<dbReference type="InterPro" id="IPR023299">
    <property type="entry name" value="ATPase_P-typ_cyto_dom_N"/>
</dbReference>
<feature type="non-terminal residue" evidence="7">
    <location>
        <position position="1"/>
    </location>
</feature>
<accession>Q2N0Z3</accession>
<dbReference type="GO" id="GO:0005524">
    <property type="term" value="F:ATP binding"/>
    <property type="evidence" value="ECO:0007669"/>
    <property type="project" value="UniProtKB-KW"/>
</dbReference>
<dbReference type="InterPro" id="IPR023214">
    <property type="entry name" value="HAD_sf"/>
</dbReference>
<reference evidence="7" key="1">
    <citation type="journal article" date="2005" name="Science">
        <title>Animal evolution and the molecular signature of radiations compressed in time.</title>
        <authorList>
            <person name="Rokas A."/>
            <person name="Kruger D."/>
            <person name="Carroll S.B."/>
        </authorList>
    </citation>
    <scope>NUCLEOTIDE SEQUENCE</scope>
    <source>
        <strain evidence="7">TOA59</strain>
    </source>
</reference>
<protein>
    <submittedName>
        <fullName evidence="7">P-type ATPase</fullName>
    </submittedName>
</protein>
<dbReference type="GO" id="GO:0006874">
    <property type="term" value="P:intracellular calcium ion homeostasis"/>
    <property type="evidence" value="ECO:0007669"/>
    <property type="project" value="TreeGrafter"/>
</dbReference>
<dbReference type="GO" id="GO:0046872">
    <property type="term" value="F:metal ion binding"/>
    <property type="evidence" value="ECO:0007669"/>
    <property type="project" value="UniProtKB-KW"/>
</dbReference>
<dbReference type="EMBL" id="DQ206592">
    <property type="protein sequence ID" value="ABB29712.1"/>
    <property type="molecule type" value="mRNA"/>
</dbReference>
<comment type="subcellular location">
    <subcellularLocation>
        <location evidence="1">Membrane</location>
        <topology evidence="1">Multi-pass membrane protein</topology>
    </subcellularLocation>
</comment>